<reference evidence="3" key="1">
    <citation type="journal article" date="2021" name="Proc. Natl. Acad. Sci. U.S.A.">
        <title>A Catalog of Tens of Thousands of Viruses from Human Metagenomes Reveals Hidden Associations with Chronic Diseases.</title>
        <authorList>
            <person name="Tisza M.J."/>
            <person name="Buck C.B."/>
        </authorList>
    </citation>
    <scope>NUCLEOTIDE SEQUENCE</scope>
    <source>
        <strain evidence="3">CtMCY8</strain>
    </source>
</reference>
<proteinExistence type="predicted"/>
<dbReference type="InterPro" id="IPR010724">
    <property type="entry name" value="RepA_N"/>
</dbReference>
<organism evidence="3">
    <name type="scientific">Siphoviridae sp. ctMCY8</name>
    <dbReference type="NCBI Taxonomy" id="2827854"/>
    <lineage>
        <taxon>Viruses</taxon>
        <taxon>Duplodnaviria</taxon>
        <taxon>Heunggongvirae</taxon>
        <taxon>Uroviricota</taxon>
        <taxon>Caudoviricetes</taxon>
    </lineage>
</organism>
<protein>
    <submittedName>
        <fullName evidence="3">Replication initiator protein</fullName>
    </submittedName>
</protein>
<name>A0A8S5TBC0_9CAUD</name>
<evidence type="ECO:0000256" key="1">
    <source>
        <dbReference type="SAM" id="MobiDB-lite"/>
    </source>
</evidence>
<evidence type="ECO:0000313" key="3">
    <source>
        <dbReference type="EMBL" id="DAF60050.1"/>
    </source>
</evidence>
<sequence>MSGALNLTDALVYSALYSRTTLSEKNGWIDADGRIYIFYSIENLSEDLRKGQTVIKAALRKLTAAGLIETKRNFGAPNTIYVKLPNGRNTDPQSVGIPTHEQSEKRPTVSRNTDQPSVGISTTNYKSRTIRVKNKERTKPARQKYGSYGNVFLTAEEYQKLRKDIPNIDSLIEQLSTYMESKGKRYKNHAATLRNWAARDKSRQKPPRSGGLPDYSYKDGESL</sequence>
<dbReference type="Pfam" id="PF06970">
    <property type="entry name" value="RepA_N"/>
    <property type="match status" value="1"/>
</dbReference>
<feature type="region of interest" description="Disordered" evidence="1">
    <location>
        <begin position="195"/>
        <end position="223"/>
    </location>
</feature>
<feature type="compositionally biased region" description="Polar residues" evidence="1">
    <location>
        <begin position="109"/>
        <end position="121"/>
    </location>
</feature>
<accession>A0A8S5TBC0</accession>
<evidence type="ECO:0000259" key="2">
    <source>
        <dbReference type="Pfam" id="PF06970"/>
    </source>
</evidence>
<feature type="domain" description="Replication initiator A N-terminal" evidence="2">
    <location>
        <begin position="5"/>
        <end position="60"/>
    </location>
</feature>
<feature type="region of interest" description="Disordered" evidence="1">
    <location>
        <begin position="85"/>
        <end position="121"/>
    </location>
</feature>
<dbReference type="EMBL" id="BK032782">
    <property type="protein sequence ID" value="DAF60050.1"/>
    <property type="molecule type" value="Genomic_DNA"/>
</dbReference>